<organism evidence="7 8">
    <name type="scientific">Cryobacterium lactosi</name>
    <dbReference type="NCBI Taxonomy" id="1259202"/>
    <lineage>
        <taxon>Bacteria</taxon>
        <taxon>Bacillati</taxon>
        <taxon>Actinomycetota</taxon>
        <taxon>Actinomycetes</taxon>
        <taxon>Micrococcales</taxon>
        <taxon>Microbacteriaceae</taxon>
        <taxon>Cryobacterium</taxon>
    </lineage>
</organism>
<dbReference type="Pfam" id="PF00440">
    <property type="entry name" value="TetR_N"/>
    <property type="match status" value="1"/>
</dbReference>
<gene>
    <name evidence="7" type="ORF">E3T61_09835</name>
</gene>
<dbReference type="PANTHER" id="PTHR30055:SF234">
    <property type="entry name" value="HTH-TYPE TRANSCRIPTIONAL REGULATOR BETI"/>
    <property type="match status" value="1"/>
</dbReference>
<comment type="caution">
    <text evidence="7">The sequence shown here is derived from an EMBL/GenBank/DDBJ whole genome shotgun (WGS) entry which is preliminary data.</text>
</comment>
<accession>A0A4R9BUE6</accession>
<evidence type="ECO:0000313" key="7">
    <source>
        <dbReference type="EMBL" id="TFD90804.1"/>
    </source>
</evidence>
<evidence type="ECO:0000256" key="2">
    <source>
        <dbReference type="ARBA" id="ARBA00023125"/>
    </source>
</evidence>
<keyword evidence="5" id="KW-0472">Membrane</keyword>
<feature type="transmembrane region" description="Helical" evidence="5">
    <location>
        <begin position="163"/>
        <end position="181"/>
    </location>
</feature>
<dbReference type="PRINTS" id="PR00455">
    <property type="entry name" value="HTHTETR"/>
</dbReference>
<dbReference type="EMBL" id="SOHM01000020">
    <property type="protein sequence ID" value="TFD90804.1"/>
    <property type="molecule type" value="Genomic_DNA"/>
</dbReference>
<keyword evidence="1" id="KW-0805">Transcription regulation</keyword>
<evidence type="ECO:0000259" key="6">
    <source>
        <dbReference type="PROSITE" id="PS50977"/>
    </source>
</evidence>
<keyword evidence="5" id="KW-0812">Transmembrane</keyword>
<name>A0A4R9BUE6_9MICO</name>
<dbReference type="InterPro" id="IPR001647">
    <property type="entry name" value="HTH_TetR"/>
</dbReference>
<dbReference type="Gene3D" id="1.10.357.10">
    <property type="entry name" value="Tetracycline Repressor, domain 2"/>
    <property type="match status" value="1"/>
</dbReference>
<dbReference type="PROSITE" id="PS50977">
    <property type="entry name" value="HTH_TETR_2"/>
    <property type="match status" value="1"/>
</dbReference>
<evidence type="ECO:0000313" key="8">
    <source>
        <dbReference type="Proteomes" id="UP000298468"/>
    </source>
</evidence>
<dbReference type="OrthoDB" id="5118063at2"/>
<reference evidence="7 8" key="1">
    <citation type="submission" date="2019-03" db="EMBL/GenBank/DDBJ databases">
        <title>Genomics of glacier-inhabiting Cryobacterium strains.</title>
        <authorList>
            <person name="Liu Q."/>
            <person name="Xin Y.-H."/>
        </authorList>
    </citation>
    <scope>NUCLEOTIDE SEQUENCE [LARGE SCALE GENOMIC DNA]</scope>
    <source>
        <strain evidence="7 8">Sr59</strain>
    </source>
</reference>
<keyword evidence="8" id="KW-1185">Reference proteome</keyword>
<sequence>MSTTMTARQKGFYSRGPYSETALQILQAAICDFDEGGFSGSSIGQIAEHAGISKSLVTYYFPTKALLAAAVLNQAYPGGVFMGVERHAVNPLDAIVDGVDHVASNVVHNGLARVALNLRNEPDLRHQGSPDRFYGWLTRVTDYLDEARRGGLIRRETHVEMEARFIVAGMIGLISLALQTAHFPSLVSDVVAITSQRIDLLRVMVL</sequence>
<dbReference type="SUPFAM" id="SSF48498">
    <property type="entry name" value="Tetracyclin repressor-like, C-terminal domain"/>
    <property type="match status" value="1"/>
</dbReference>
<dbReference type="RefSeq" id="WP_134640691.1">
    <property type="nucleotide sequence ID" value="NZ_SOHM01000020.1"/>
</dbReference>
<feature type="DNA-binding region" description="H-T-H motif" evidence="4">
    <location>
        <begin position="42"/>
        <end position="61"/>
    </location>
</feature>
<dbReference type="SUPFAM" id="SSF46689">
    <property type="entry name" value="Homeodomain-like"/>
    <property type="match status" value="1"/>
</dbReference>
<evidence type="ECO:0000256" key="3">
    <source>
        <dbReference type="ARBA" id="ARBA00023163"/>
    </source>
</evidence>
<dbReference type="AlphaFoldDB" id="A0A4R9BUE6"/>
<keyword evidence="5" id="KW-1133">Transmembrane helix</keyword>
<dbReference type="Proteomes" id="UP000298468">
    <property type="component" value="Unassembled WGS sequence"/>
</dbReference>
<proteinExistence type="predicted"/>
<evidence type="ECO:0000256" key="4">
    <source>
        <dbReference type="PROSITE-ProRule" id="PRU00335"/>
    </source>
</evidence>
<dbReference type="GO" id="GO:0000976">
    <property type="term" value="F:transcription cis-regulatory region binding"/>
    <property type="evidence" value="ECO:0007669"/>
    <property type="project" value="TreeGrafter"/>
</dbReference>
<dbReference type="InterPro" id="IPR009057">
    <property type="entry name" value="Homeodomain-like_sf"/>
</dbReference>
<dbReference type="InterPro" id="IPR036271">
    <property type="entry name" value="Tet_transcr_reg_TetR-rel_C_sf"/>
</dbReference>
<protein>
    <submittedName>
        <fullName evidence="7">TetR/AcrR family transcriptional regulator</fullName>
    </submittedName>
</protein>
<dbReference type="GO" id="GO:0003700">
    <property type="term" value="F:DNA-binding transcription factor activity"/>
    <property type="evidence" value="ECO:0007669"/>
    <property type="project" value="TreeGrafter"/>
</dbReference>
<evidence type="ECO:0000256" key="5">
    <source>
        <dbReference type="SAM" id="Phobius"/>
    </source>
</evidence>
<feature type="domain" description="HTH tetR-type" evidence="6">
    <location>
        <begin position="19"/>
        <end position="79"/>
    </location>
</feature>
<keyword evidence="3" id="KW-0804">Transcription</keyword>
<dbReference type="InterPro" id="IPR050109">
    <property type="entry name" value="HTH-type_TetR-like_transc_reg"/>
</dbReference>
<evidence type="ECO:0000256" key="1">
    <source>
        <dbReference type="ARBA" id="ARBA00023015"/>
    </source>
</evidence>
<keyword evidence="2 4" id="KW-0238">DNA-binding</keyword>
<dbReference type="PANTHER" id="PTHR30055">
    <property type="entry name" value="HTH-TYPE TRANSCRIPTIONAL REGULATOR RUTR"/>
    <property type="match status" value="1"/>
</dbReference>